<dbReference type="Pfam" id="PF00069">
    <property type="entry name" value="Pkinase"/>
    <property type="match status" value="1"/>
</dbReference>
<evidence type="ECO:0000259" key="4">
    <source>
        <dbReference type="PROSITE" id="PS50011"/>
    </source>
</evidence>
<dbReference type="SMART" id="SM00220">
    <property type="entry name" value="S_TKc"/>
    <property type="match status" value="1"/>
</dbReference>
<dbReference type="GO" id="GO:0005524">
    <property type="term" value="F:ATP binding"/>
    <property type="evidence" value="ECO:0007669"/>
    <property type="project" value="UniProtKB-KW"/>
</dbReference>
<keyword evidence="5" id="KW-0808">Transferase</keyword>
<evidence type="ECO:0000256" key="1">
    <source>
        <dbReference type="ARBA" id="ARBA00022527"/>
    </source>
</evidence>
<evidence type="ECO:0000256" key="2">
    <source>
        <dbReference type="ARBA" id="ARBA00022741"/>
    </source>
</evidence>
<dbReference type="PROSITE" id="PS50011">
    <property type="entry name" value="PROTEIN_KINASE_DOM"/>
    <property type="match status" value="1"/>
</dbReference>
<evidence type="ECO:0000313" key="6">
    <source>
        <dbReference type="Proteomes" id="UP000799302"/>
    </source>
</evidence>
<dbReference type="SUPFAM" id="SSF56112">
    <property type="entry name" value="Protein kinase-like (PK-like)"/>
    <property type="match status" value="1"/>
</dbReference>
<feature type="domain" description="Protein kinase" evidence="4">
    <location>
        <begin position="3"/>
        <end position="315"/>
    </location>
</feature>
<dbReference type="Proteomes" id="UP000799302">
    <property type="component" value="Unassembled WGS sequence"/>
</dbReference>
<dbReference type="InterPro" id="IPR050117">
    <property type="entry name" value="MAPK"/>
</dbReference>
<gene>
    <name evidence="5" type="ORF">BT63DRAFT_460307</name>
</gene>
<evidence type="ECO:0000313" key="5">
    <source>
        <dbReference type="EMBL" id="KAF2664008.1"/>
    </source>
</evidence>
<proteinExistence type="predicted"/>
<reference evidence="5" key="1">
    <citation type="journal article" date="2020" name="Stud. Mycol.">
        <title>101 Dothideomycetes genomes: a test case for predicting lifestyles and emergence of pathogens.</title>
        <authorList>
            <person name="Haridas S."/>
            <person name="Albert R."/>
            <person name="Binder M."/>
            <person name="Bloem J."/>
            <person name="Labutti K."/>
            <person name="Salamov A."/>
            <person name="Andreopoulos B."/>
            <person name="Baker S."/>
            <person name="Barry K."/>
            <person name="Bills G."/>
            <person name="Bluhm B."/>
            <person name="Cannon C."/>
            <person name="Castanera R."/>
            <person name="Culley D."/>
            <person name="Daum C."/>
            <person name="Ezra D."/>
            <person name="Gonzalez J."/>
            <person name="Henrissat B."/>
            <person name="Kuo A."/>
            <person name="Liang C."/>
            <person name="Lipzen A."/>
            <person name="Lutzoni F."/>
            <person name="Magnuson J."/>
            <person name="Mondo S."/>
            <person name="Nolan M."/>
            <person name="Ohm R."/>
            <person name="Pangilinan J."/>
            <person name="Park H.-J."/>
            <person name="Ramirez L."/>
            <person name="Alfaro M."/>
            <person name="Sun H."/>
            <person name="Tritt A."/>
            <person name="Yoshinaga Y."/>
            <person name="Zwiers L.-H."/>
            <person name="Turgeon B."/>
            <person name="Goodwin S."/>
            <person name="Spatafora J."/>
            <person name="Crous P."/>
            <person name="Grigoriev I."/>
        </authorList>
    </citation>
    <scope>NUCLEOTIDE SEQUENCE</scope>
    <source>
        <strain evidence="5">CBS 115976</strain>
    </source>
</reference>
<dbReference type="InterPro" id="IPR000719">
    <property type="entry name" value="Prot_kinase_dom"/>
</dbReference>
<name>A0A6A6TYR5_9PEZI</name>
<keyword evidence="5" id="KW-0418">Kinase</keyword>
<organism evidence="5 6">
    <name type="scientific">Microthyrium microscopicum</name>
    <dbReference type="NCBI Taxonomy" id="703497"/>
    <lineage>
        <taxon>Eukaryota</taxon>
        <taxon>Fungi</taxon>
        <taxon>Dikarya</taxon>
        <taxon>Ascomycota</taxon>
        <taxon>Pezizomycotina</taxon>
        <taxon>Dothideomycetes</taxon>
        <taxon>Dothideomycetes incertae sedis</taxon>
        <taxon>Microthyriales</taxon>
        <taxon>Microthyriaceae</taxon>
        <taxon>Microthyrium</taxon>
    </lineage>
</organism>
<dbReference type="OrthoDB" id="5979581at2759"/>
<keyword evidence="3" id="KW-0067">ATP-binding</keyword>
<dbReference type="GO" id="GO:0004674">
    <property type="term" value="F:protein serine/threonine kinase activity"/>
    <property type="evidence" value="ECO:0007669"/>
    <property type="project" value="UniProtKB-KW"/>
</dbReference>
<dbReference type="PANTHER" id="PTHR24055">
    <property type="entry name" value="MITOGEN-ACTIVATED PROTEIN KINASE"/>
    <property type="match status" value="1"/>
</dbReference>
<evidence type="ECO:0000256" key="3">
    <source>
        <dbReference type="ARBA" id="ARBA00022840"/>
    </source>
</evidence>
<keyword evidence="6" id="KW-1185">Reference proteome</keyword>
<keyword evidence="2" id="KW-0547">Nucleotide-binding</keyword>
<accession>A0A6A6TYR5</accession>
<keyword evidence="1" id="KW-0723">Serine/threonine-protein kinase</keyword>
<dbReference type="AlphaFoldDB" id="A0A6A6TYR5"/>
<sequence length="317" mass="35348">MSKFLLNQVVKGSKGSYRLIKSLTPHVFQAKVEGTTDLAAIKIPPANPYLFNDEKNTYSWQTIKTCPHIRSLREFIDDESSQCLVFEWMDRTLWDAKDESTEQKMKAFKAVARSCLQGLLAFQKMDRVNDYCHADLNPNNILISGFPGANPIVKISDLGFTTRAGSVDKHQARLQGDAIRAPEIWKGAAPTPAMDVWSLGVSLADWITAKAVFGYGGCNIETNFGPDVTKNAWAIAKLHKVRGAPLCDPLKEEYSSDFIVAEAFLQDNLVKDLSLREQLGQQQIPSDCISFIEDLLTIDPEERPSVDDALAHPYLQI</sequence>
<dbReference type="InterPro" id="IPR011009">
    <property type="entry name" value="Kinase-like_dom_sf"/>
</dbReference>
<protein>
    <submittedName>
        <fullName evidence="5">Kinase-like protein</fullName>
    </submittedName>
</protein>
<dbReference type="Gene3D" id="1.10.510.10">
    <property type="entry name" value="Transferase(Phosphotransferase) domain 1"/>
    <property type="match status" value="1"/>
</dbReference>
<dbReference type="EMBL" id="MU004243">
    <property type="protein sequence ID" value="KAF2664008.1"/>
    <property type="molecule type" value="Genomic_DNA"/>
</dbReference>